<dbReference type="AlphaFoldDB" id="A0A5C6TVZ1"/>
<comment type="caution">
    <text evidence="1">The sequence shown here is derived from an EMBL/GenBank/DDBJ whole genome shotgun (WGS) entry which is preliminary data.</text>
</comment>
<name>A0A5C6TVZ1_9SPHN</name>
<accession>A0A5C6TVZ1</accession>
<protein>
    <submittedName>
        <fullName evidence="1">Uncharacterized protein</fullName>
    </submittedName>
</protein>
<sequence>MTAAVAKVNRADAAGASAAVQRATVSEESGIAAGTLAIEVGLADLAVNEVVPRRAAADQPPLWSMIVVCACSMSLR</sequence>
<reference evidence="1 2" key="1">
    <citation type="journal article" date="2015" name="J. Microbiol.">
        <title>Sphingosinicella ginsenosidimutans sp. nov., with ginsenoside converting activity.</title>
        <authorList>
            <person name="Kim J.K."/>
            <person name="Kang M.S."/>
            <person name="Park S.C."/>
            <person name="Kim K.M."/>
            <person name="Choi K."/>
            <person name="Yoon M.H."/>
            <person name="Im W.T."/>
        </authorList>
    </citation>
    <scope>NUCLEOTIDE SEQUENCE [LARGE SCALE GENOMIC DNA]</scope>
    <source>
        <strain evidence="1 2">BS-11</strain>
    </source>
</reference>
<dbReference type="RefSeq" id="WP_147043725.1">
    <property type="nucleotide sequence ID" value="NZ_BAABIR010000001.1"/>
</dbReference>
<evidence type="ECO:0000313" key="2">
    <source>
        <dbReference type="Proteomes" id="UP000321249"/>
    </source>
</evidence>
<gene>
    <name evidence="1" type="ORF">FRZ32_12075</name>
</gene>
<keyword evidence="2" id="KW-1185">Reference proteome</keyword>
<proteinExistence type="predicted"/>
<dbReference type="EMBL" id="VOQQ01000001">
    <property type="protein sequence ID" value="TXC64320.1"/>
    <property type="molecule type" value="Genomic_DNA"/>
</dbReference>
<organism evidence="1 2">
    <name type="scientific">Allosphingosinicella ginsenosidimutans</name>
    <dbReference type="NCBI Taxonomy" id="1176539"/>
    <lineage>
        <taxon>Bacteria</taxon>
        <taxon>Pseudomonadati</taxon>
        <taxon>Pseudomonadota</taxon>
        <taxon>Alphaproteobacteria</taxon>
        <taxon>Sphingomonadales</taxon>
        <taxon>Sphingomonadaceae</taxon>
        <taxon>Allosphingosinicella</taxon>
    </lineage>
</organism>
<dbReference type="Proteomes" id="UP000321249">
    <property type="component" value="Unassembled WGS sequence"/>
</dbReference>
<evidence type="ECO:0000313" key="1">
    <source>
        <dbReference type="EMBL" id="TXC64320.1"/>
    </source>
</evidence>